<dbReference type="Proteomes" id="UP000681341">
    <property type="component" value="Unassembled WGS sequence"/>
</dbReference>
<organism evidence="1 2">
    <name type="scientific">Glycomyces niveus</name>
    <dbReference type="NCBI Taxonomy" id="2820287"/>
    <lineage>
        <taxon>Bacteria</taxon>
        <taxon>Bacillati</taxon>
        <taxon>Actinomycetota</taxon>
        <taxon>Actinomycetes</taxon>
        <taxon>Glycomycetales</taxon>
        <taxon>Glycomycetaceae</taxon>
        <taxon>Glycomyces</taxon>
    </lineage>
</organism>
<evidence type="ECO:0000313" key="1">
    <source>
        <dbReference type="EMBL" id="MBO3731885.1"/>
    </source>
</evidence>
<sequence length="120" mass="13161">MAERPEFARFPNVTFVEGETSESVIYSPGGPADQHLAEVFAAHGLEGSGYDWQSAVHASLLERPELLERFRFDCEAGMFCAYGTDRAALGEVASTLESLLQRPVLLVEALEVAAEHDLFD</sequence>
<dbReference type="Pfam" id="PF15595">
    <property type="entry name" value="Imm51"/>
    <property type="match status" value="1"/>
</dbReference>
<accession>A0ABS3TZF9</accession>
<name>A0ABS3TZF9_9ACTN</name>
<gene>
    <name evidence="1" type="ORF">J5V16_03565</name>
</gene>
<reference evidence="1 2" key="1">
    <citation type="submission" date="2021-03" db="EMBL/GenBank/DDBJ databases">
        <title>Glycomyces sp. nov., a novel actinomycete isolated from soil.</title>
        <authorList>
            <person name="Yang X."/>
            <person name="Xu X."/>
        </authorList>
    </citation>
    <scope>NUCLEOTIDE SEQUENCE [LARGE SCALE GENOMIC DNA]</scope>
    <source>
        <strain evidence="1 2">NEAU-S30</strain>
    </source>
</reference>
<comment type="caution">
    <text evidence="1">The sequence shown here is derived from an EMBL/GenBank/DDBJ whole genome shotgun (WGS) entry which is preliminary data.</text>
</comment>
<dbReference type="RefSeq" id="WP_208494635.1">
    <property type="nucleotide sequence ID" value="NZ_JAGFNP010000002.1"/>
</dbReference>
<keyword evidence="2" id="KW-1185">Reference proteome</keyword>
<evidence type="ECO:0008006" key="3">
    <source>
        <dbReference type="Google" id="ProtNLM"/>
    </source>
</evidence>
<evidence type="ECO:0000313" key="2">
    <source>
        <dbReference type="Proteomes" id="UP000681341"/>
    </source>
</evidence>
<proteinExistence type="predicted"/>
<protein>
    <recommendedName>
        <fullName evidence="3">Immunity protein 51 of polymorphic toxin system</fullName>
    </recommendedName>
</protein>
<dbReference type="EMBL" id="JAGFNP010000002">
    <property type="protein sequence ID" value="MBO3731885.1"/>
    <property type="molecule type" value="Genomic_DNA"/>
</dbReference>
<dbReference type="InterPro" id="IPR028956">
    <property type="entry name" value="Imm51"/>
</dbReference>